<accession>A0A9P5PXE1</accession>
<reference evidence="2" key="1">
    <citation type="submission" date="2020-11" db="EMBL/GenBank/DDBJ databases">
        <authorList>
            <consortium name="DOE Joint Genome Institute"/>
            <person name="Ahrendt S."/>
            <person name="Riley R."/>
            <person name="Andreopoulos W."/>
            <person name="Labutti K."/>
            <person name="Pangilinan J."/>
            <person name="Ruiz-Duenas F.J."/>
            <person name="Barrasa J.M."/>
            <person name="Sanchez-Garcia M."/>
            <person name="Camarero S."/>
            <person name="Miyauchi S."/>
            <person name="Serrano A."/>
            <person name="Linde D."/>
            <person name="Babiker R."/>
            <person name="Drula E."/>
            <person name="Ayuso-Fernandez I."/>
            <person name="Pacheco R."/>
            <person name="Padilla G."/>
            <person name="Ferreira P."/>
            <person name="Barriuso J."/>
            <person name="Kellner H."/>
            <person name="Castanera R."/>
            <person name="Alfaro M."/>
            <person name="Ramirez L."/>
            <person name="Pisabarro A.G."/>
            <person name="Kuo A."/>
            <person name="Tritt A."/>
            <person name="Lipzen A."/>
            <person name="He G."/>
            <person name="Yan M."/>
            <person name="Ng V."/>
            <person name="Cullen D."/>
            <person name="Martin F."/>
            <person name="Rosso M.-N."/>
            <person name="Henrissat B."/>
            <person name="Hibbett D."/>
            <person name="Martinez A.T."/>
            <person name="Grigoriev I.V."/>
        </authorList>
    </citation>
    <scope>NUCLEOTIDE SEQUENCE</scope>
    <source>
        <strain evidence="2">AH 40177</strain>
    </source>
</reference>
<gene>
    <name evidence="2" type="ORF">BDP27DRAFT_1512224</name>
</gene>
<keyword evidence="1" id="KW-0472">Membrane</keyword>
<sequence length="313" mass="34781">MDKLLGQRRKTTLWNFIEIILESGLLLPLFLGVALAIEVGTTPILSRDSILKESELGYRVLGPCALTQVAAIASTLIIVHIGLGVEVQPSRFPSTKTSNLELAPNREQDLLSSVHRVTRPILLHLEPESAATPTVRGETTIQPFLLKYSEPSPPLQTVVHYESDISPFLLQYNIPPEPSRVHPKSQIFPKEVVQKQKRVGKEWVYYWCIMAQWPKQAAKYGIGNGYFVRPKAKTPDVLSIHVTGFCWKSRKVICQTQAAVLKEAKLVQDGDTGTSIDTSEIGPLKGPSFTFVRINVLASVPECLGLANNRFDF</sequence>
<organism evidence="2 3">
    <name type="scientific">Rhodocollybia butyracea</name>
    <dbReference type="NCBI Taxonomy" id="206335"/>
    <lineage>
        <taxon>Eukaryota</taxon>
        <taxon>Fungi</taxon>
        <taxon>Dikarya</taxon>
        <taxon>Basidiomycota</taxon>
        <taxon>Agaricomycotina</taxon>
        <taxon>Agaricomycetes</taxon>
        <taxon>Agaricomycetidae</taxon>
        <taxon>Agaricales</taxon>
        <taxon>Marasmiineae</taxon>
        <taxon>Omphalotaceae</taxon>
        <taxon>Rhodocollybia</taxon>
    </lineage>
</organism>
<evidence type="ECO:0000313" key="3">
    <source>
        <dbReference type="Proteomes" id="UP000772434"/>
    </source>
</evidence>
<feature type="transmembrane region" description="Helical" evidence="1">
    <location>
        <begin position="12"/>
        <end position="37"/>
    </location>
</feature>
<keyword evidence="1" id="KW-1133">Transmembrane helix</keyword>
<proteinExistence type="predicted"/>
<evidence type="ECO:0000256" key="1">
    <source>
        <dbReference type="SAM" id="Phobius"/>
    </source>
</evidence>
<evidence type="ECO:0000313" key="2">
    <source>
        <dbReference type="EMBL" id="KAF9070242.1"/>
    </source>
</evidence>
<keyword evidence="3" id="KW-1185">Reference proteome</keyword>
<dbReference type="Proteomes" id="UP000772434">
    <property type="component" value="Unassembled WGS sequence"/>
</dbReference>
<dbReference type="AlphaFoldDB" id="A0A9P5PXE1"/>
<dbReference type="EMBL" id="JADNRY010000042">
    <property type="protein sequence ID" value="KAF9070242.1"/>
    <property type="molecule type" value="Genomic_DNA"/>
</dbReference>
<name>A0A9P5PXE1_9AGAR</name>
<keyword evidence="1" id="KW-0812">Transmembrane</keyword>
<comment type="caution">
    <text evidence="2">The sequence shown here is derived from an EMBL/GenBank/DDBJ whole genome shotgun (WGS) entry which is preliminary data.</text>
</comment>
<protein>
    <submittedName>
        <fullName evidence="2">Uncharacterized protein</fullName>
    </submittedName>
</protein>